<reference evidence="2" key="1">
    <citation type="journal article" date="2019" name="Int. J. Syst. Evol. Microbiol.">
        <title>The Global Catalogue of Microorganisms (GCM) 10K type strain sequencing project: providing services to taxonomists for standard genome sequencing and annotation.</title>
        <authorList>
            <consortium name="The Broad Institute Genomics Platform"/>
            <consortium name="The Broad Institute Genome Sequencing Center for Infectious Disease"/>
            <person name="Wu L."/>
            <person name="Ma J."/>
        </authorList>
    </citation>
    <scope>NUCLEOTIDE SEQUENCE [LARGE SCALE GENOMIC DNA]</scope>
    <source>
        <strain evidence="2">YJ-61-S</strain>
    </source>
</reference>
<evidence type="ECO:0000313" key="1">
    <source>
        <dbReference type="EMBL" id="MFC4633855.1"/>
    </source>
</evidence>
<comment type="caution">
    <text evidence="1">The sequence shown here is derived from an EMBL/GenBank/DDBJ whole genome shotgun (WGS) entry which is preliminary data.</text>
</comment>
<dbReference type="Proteomes" id="UP001596043">
    <property type="component" value="Unassembled WGS sequence"/>
</dbReference>
<protein>
    <recommendedName>
        <fullName evidence="3">XRE family transcriptional regulator</fullName>
    </recommendedName>
</protein>
<dbReference type="RefSeq" id="WP_379978085.1">
    <property type="nucleotide sequence ID" value="NZ_JBHSFV010000004.1"/>
</dbReference>
<keyword evidence="2" id="KW-1185">Reference proteome</keyword>
<sequence>MQAPQPTLYPETIKFLEVIEEIKETNRLLKVEPKTNIGISNLIYPTDRTIFSKLKTGMRKRVPMDALLNLAKHFKIDMNYIFYDNFEINYFPEVLQESTTKNQANYSVSDDHLRIINKNNYNALGLTIKLYEQMMNLMEQNRNLSENKKVKSK</sequence>
<organism evidence="1 2">
    <name type="scientific">Dokdonia ponticola</name>
    <dbReference type="NCBI Taxonomy" id="2041041"/>
    <lineage>
        <taxon>Bacteria</taxon>
        <taxon>Pseudomonadati</taxon>
        <taxon>Bacteroidota</taxon>
        <taxon>Flavobacteriia</taxon>
        <taxon>Flavobacteriales</taxon>
        <taxon>Flavobacteriaceae</taxon>
        <taxon>Dokdonia</taxon>
    </lineage>
</organism>
<accession>A0ABV9HVT9</accession>
<gene>
    <name evidence="1" type="ORF">ACFO3O_08045</name>
</gene>
<evidence type="ECO:0000313" key="2">
    <source>
        <dbReference type="Proteomes" id="UP001596043"/>
    </source>
</evidence>
<name>A0ABV9HVT9_9FLAO</name>
<evidence type="ECO:0008006" key="3">
    <source>
        <dbReference type="Google" id="ProtNLM"/>
    </source>
</evidence>
<proteinExistence type="predicted"/>
<dbReference type="EMBL" id="JBHSFV010000004">
    <property type="protein sequence ID" value="MFC4633855.1"/>
    <property type="molecule type" value="Genomic_DNA"/>
</dbReference>